<evidence type="ECO:0000256" key="1">
    <source>
        <dbReference type="SAM" id="MobiDB-lite"/>
    </source>
</evidence>
<feature type="region of interest" description="Disordered" evidence="1">
    <location>
        <begin position="225"/>
        <end position="275"/>
    </location>
</feature>
<gene>
    <name evidence="2" type="ORF">G6011_11149</name>
</gene>
<feature type="region of interest" description="Disordered" evidence="1">
    <location>
        <begin position="404"/>
        <end position="442"/>
    </location>
</feature>
<proteinExistence type="predicted"/>
<feature type="region of interest" description="Disordered" evidence="1">
    <location>
        <begin position="1"/>
        <end position="27"/>
    </location>
</feature>
<comment type="caution">
    <text evidence="2">The sequence shown here is derived from an EMBL/GenBank/DDBJ whole genome shotgun (WGS) entry which is preliminary data.</text>
</comment>
<accession>A0AAD4NT16</accession>
<feature type="compositionally biased region" description="Polar residues" evidence="1">
    <location>
        <begin position="233"/>
        <end position="252"/>
    </location>
</feature>
<dbReference type="Proteomes" id="UP001199106">
    <property type="component" value="Unassembled WGS sequence"/>
</dbReference>
<organism evidence="2 3">
    <name type="scientific">Alternaria panax</name>
    <dbReference type="NCBI Taxonomy" id="48097"/>
    <lineage>
        <taxon>Eukaryota</taxon>
        <taxon>Fungi</taxon>
        <taxon>Dikarya</taxon>
        <taxon>Ascomycota</taxon>
        <taxon>Pezizomycotina</taxon>
        <taxon>Dothideomycetes</taxon>
        <taxon>Pleosporomycetidae</taxon>
        <taxon>Pleosporales</taxon>
        <taxon>Pleosporineae</taxon>
        <taxon>Pleosporaceae</taxon>
        <taxon>Alternaria</taxon>
        <taxon>Alternaria sect. Panax</taxon>
    </lineage>
</organism>
<feature type="compositionally biased region" description="Polar residues" evidence="1">
    <location>
        <begin position="55"/>
        <end position="73"/>
    </location>
</feature>
<evidence type="ECO:0000313" key="3">
    <source>
        <dbReference type="Proteomes" id="UP001199106"/>
    </source>
</evidence>
<feature type="compositionally biased region" description="Basic and acidic residues" evidence="1">
    <location>
        <begin position="253"/>
        <end position="270"/>
    </location>
</feature>
<feature type="region of interest" description="Disordered" evidence="1">
    <location>
        <begin position="55"/>
        <end position="87"/>
    </location>
</feature>
<dbReference type="AlphaFoldDB" id="A0AAD4NT16"/>
<reference evidence="2" key="1">
    <citation type="submission" date="2021-07" db="EMBL/GenBank/DDBJ databases">
        <title>Genome Resource of American Ginseng Black Spot Pathogen Alternaria panax.</title>
        <authorList>
            <person name="Qiu C."/>
            <person name="Wang W."/>
            <person name="Liu Z."/>
        </authorList>
    </citation>
    <scope>NUCLEOTIDE SEQUENCE</scope>
    <source>
        <strain evidence="2">BNCC115425</strain>
    </source>
</reference>
<protein>
    <submittedName>
        <fullName evidence="2">Uncharacterized protein</fullName>
    </submittedName>
</protein>
<feature type="compositionally biased region" description="Low complexity" evidence="1">
    <location>
        <begin position="409"/>
        <end position="424"/>
    </location>
</feature>
<dbReference type="EMBL" id="JAANER010000003">
    <property type="protein sequence ID" value="KAG9192415.1"/>
    <property type="molecule type" value="Genomic_DNA"/>
</dbReference>
<keyword evidence="3" id="KW-1185">Reference proteome</keyword>
<sequence>MSGGYQIHTATPIRNRKNLGVTSAPRARDHTHAVAGQMFAPTPYDCTTPPWLAQTSPLPNFPVQQTSTNTLPTSHFAPDPRLPRPAPREQCLQDDLFYAFTRDAYLSSETTAAKEVARNFQPYYPPTEKIKRTLPLPRVTNQGPTNNNLPFFTPFTPLPPLTPAITNAFNMEVTCRPLPSLLPHPAPMVMASKPASAAPWSFPTLKKKRRRRASQIFNMNFSFGFGSRRKSQDNSPDISPRTSISSASGSPRSETKQSSKRQRIDSRATDAEVMFSSEKTIRIPDSNNASIVLSRCDSTGEVHPGQLVDFTSKPVPTAPEPIVVSVPTHSSAESEFELRLSSDAYHDYLATSQRRKSFPAGEWAARRVRDEFQMLQKLETLENKAEDPFKRFRESARKRICTVERKAKASATTSTNTTSPMPNTDPSGVPCELRRTPSDPSTEAFLIHVRASLEARKRENKSGGRWRSYPVFADETEKGFLDDAPL</sequence>
<name>A0AAD4NT16_9PLEO</name>
<evidence type="ECO:0000313" key="2">
    <source>
        <dbReference type="EMBL" id="KAG9192415.1"/>
    </source>
</evidence>